<evidence type="ECO:0000256" key="12">
    <source>
        <dbReference type="SAM" id="MobiDB-lite"/>
    </source>
</evidence>
<name>A0A1L8DZ60_9DIPT</name>
<dbReference type="PANTHER" id="PTHR19308:SF8">
    <property type="entry name" value="STAR-RELATED LIPID TRANSFER PROTEIN 7, MITOCHONDRIAL"/>
    <property type="match status" value="1"/>
</dbReference>
<evidence type="ECO:0000313" key="14">
    <source>
        <dbReference type="EMBL" id="JAV11565.1"/>
    </source>
</evidence>
<dbReference type="GO" id="GO:0005829">
    <property type="term" value="C:cytosol"/>
    <property type="evidence" value="ECO:0007669"/>
    <property type="project" value="UniProtKB-ARBA"/>
</dbReference>
<feature type="domain" description="START" evidence="13">
    <location>
        <begin position="154"/>
        <end position="341"/>
    </location>
</feature>
<evidence type="ECO:0000259" key="13">
    <source>
        <dbReference type="PROSITE" id="PS50848"/>
    </source>
</evidence>
<keyword evidence="7" id="KW-0446">Lipid-binding</keyword>
<keyword evidence="6" id="KW-0445">Lipid transport</keyword>
<evidence type="ECO:0000256" key="3">
    <source>
        <dbReference type="ARBA" id="ARBA00022490"/>
    </source>
</evidence>
<evidence type="ECO:0000256" key="11">
    <source>
        <dbReference type="ARBA" id="ARBA00079049"/>
    </source>
</evidence>
<dbReference type="AlphaFoldDB" id="A0A1L8DZ60"/>
<dbReference type="InterPro" id="IPR051213">
    <property type="entry name" value="START_lipid_transfer"/>
</dbReference>
<dbReference type="GO" id="GO:0008289">
    <property type="term" value="F:lipid binding"/>
    <property type="evidence" value="ECO:0007669"/>
    <property type="project" value="UniProtKB-KW"/>
</dbReference>
<keyword evidence="2" id="KW-0813">Transport</keyword>
<dbReference type="PROSITE" id="PS50848">
    <property type="entry name" value="START"/>
    <property type="match status" value="1"/>
</dbReference>
<dbReference type="InterPro" id="IPR002913">
    <property type="entry name" value="START_lipid-bd_dom"/>
</dbReference>
<dbReference type="Pfam" id="PF01852">
    <property type="entry name" value="START"/>
    <property type="match status" value="1"/>
</dbReference>
<evidence type="ECO:0000256" key="10">
    <source>
        <dbReference type="ARBA" id="ARBA00077188"/>
    </source>
</evidence>
<proteinExistence type="predicted"/>
<keyword evidence="3" id="KW-0963">Cytoplasm</keyword>
<evidence type="ECO:0000256" key="6">
    <source>
        <dbReference type="ARBA" id="ARBA00023055"/>
    </source>
</evidence>
<dbReference type="GO" id="GO:0006869">
    <property type="term" value="P:lipid transport"/>
    <property type="evidence" value="ECO:0007669"/>
    <property type="project" value="UniProtKB-KW"/>
</dbReference>
<evidence type="ECO:0000256" key="8">
    <source>
        <dbReference type="ARBA" id="ARBA00063535"/>
    </source>
</evidence>
<evidence type="ECO:0000256" key="4">
    <source>
        <dbReference type="ARBA" id="ARBA00022553"/>
    </source>
</evidence>
<comment type="subcellular location">
    <subcellularLocation>
        <location evidence="1">Cytoplasm</location>
    </subcellularLocation>
</comment>
<organism evidence="14">
    <name type="scientific">Nyssomyia neivai</name>
    <dbReference type="NCBI Taxonomy" id="330878"/>
    <lineage>
        <taxon>Eukaryota</taxon>
        <taxon>Metazoa</taxon>
        <taxon>Ecdysozoa</taxon>
        <taxon>Arthropoda</taxon>
        <taxon>Hexapoda</taxon>
        <taxon>Insecta</taxon>
        <taxon>Pterygota</taxon>
        <taxon>Neoptera</taxon>
        <taxon>Endopterygota</taxon>
        <taxon>Diptera</taxon>
        <taxon>Nematocera</taxon>
        <taxon>Psychodoidea</taxon>
        <taxon>Psychodidae</taxon>
        <taxon>Nyssomyia</taxon>
    </lineage>
</organism>
<evidence type="ECO:0000256" key="1">
    <source>
        <dbReference type="ARBA" id="ARBA00004496"/>
    </source>
</evidence>
<sequence>MKSFPRRILFVRVHKYFVDHVKNRSDSILKLWMDQCEYIVSQRIRRGQQMLSLYTKICAEDEIREILGRLRRHIQRHAKGIMLSAVAFTFNWNDERITHESIQEHFEALNFVEDLKEATLVCRKCFKRRIIDKKIDGIEYCVCGDTLRRCPNDWEPYLERQNMIIWRRAQPCGKFIYKVYGEYVDVSAEDFLHVQTDLVYRREWDSTAIALELIDTDASPGSNSHVIYWEMLWPKLFANRDYVYNRRTFVDRKRQVIVIANRSTHHPKCPIKPTNQRVSDYWSYMVIKPSKSFKSPGLRFVLTYFDDPGIVIPPAVTSWVARKQMPEFLNRLHAATLTYAQKRHDEEVEAFNRYYAYENLRDPGYEYPPDPEITPDDKPSSSSSSGGDHRSILEDVGDTEEEQEVSDPKNKSWWRFFHPYYYFA</sequence>
<feature type="compositionally biased region" description="Acidic residues" evidence="12">
    <location>
        <begin position="395"/>
        <end position="405"/>
    </location>
</feature>
<evidence type="ECO:0000256" key="7">
    <source>
        <dbReference type="ARBA" id="ARBA00023121"/>
    </source>
</evidence>
<reference evidence="14" key="1">
    <citation type="submission" date="2016-12" db="EMBL/GenBank/DDBJ databases">
        <title>An insight into the sialome and mialome of the sand fly, Nyssomyia neivai.</title>
        <authorList>
            <person name="Sebastian V."/>
            <person name="Goulart T.M."/>
            <person name="Oliveira W."/>
            <person name="Calvo E."/>
            <person name="Oliveira L.F."/>
            <person name="Pinto M.C."/>
            <person name="Rosselino A.M."/>
            <person name="Ribeiro J.M."/>
        </authorList>
    </citation>
    <scope>NUCLEOTIDE SEQUENCE</scope>
</reference>
<dbReference type="PANTHER" id="PTHR19308">
    <property type="entry name" value="PHOSPHATIDYLCHOLINE TRANSFER PROTEIN"/>
    <property type="match status" value="1"/>
</dbReference>
<dbReference type="EMBL" id="GFDF01002519">
    <property type="protein sequence ID" value="JAV11565.1"/>
    <property type="molecule type" value="Transcribed_RNA"/>
</dbReference>
<comment type="subunit">
    <text evidence="8">Interacts with ACOT13/THEM2.</text>
</comment>
<dbReference type="FunFam" id="3.30.530.20:FF:000017">
    <property type="entry name" value="Phosphatidylcholine transfer protein, putative"/>
    <property type="match status" value="1"/>
</dbReference>
<evidence type="ECO:0000256" key="5">
    <source>
        <dbReference type="ARBA" id="ARBA00022990"/>
    </source>
</evidence>
<evidence type="ECO:0000256" key="2">
    <source>
        <dbReference type="ARBA" id="ARBA00022448"/>
    </source>
</evidence>
<dbReference type="InterPro" id="IPR023393">
    <property type="entry name" value="START-like_dom_sf"/>
</dbReference>
<protein>
    <recommendedName>
        <fullName evidence="9">Phosphatidylcholine transfer protein</fullName>
    </recommendedName>
    <alternativeName>
        <fullName evidence="11">START domain-containing protein 2</fullName>
    </alternativeName>
    <alternativeName>
        <fullName evidence="10">StAR-related lipid transfer protein 2</fullName>
    </alternativeName>
</protein>
<dbReference type="Gene3D" id="3.30.530.20">
    <property type="match status" value="1"/>
</dbReference>
<keyword evidence="5" id="KW-0007">Acetylation</keyword>
<dbReference type="SUPFAM" id="SSF55961">
    <property type="entry name" value="Bet v1-like"/>
    <property type="match status" value="1"/>
</dbReference>
<keyword evidence="4" id="KW-0597">Phosphoprotein</keyword>
<evidence type="ECO:0000256" key="9">
    <source>
        <dbReference type="ARBA" id="ARBA00069061"/>
    </source>
</evidence>
<feature type="region of interest" description="Disordered" evidence="12">
    <location>
        <begin position="365"/>
        <end position="408"/>
    </location>
</feature>
<accession>A0A1L8DZ60</accession>